<sequence length="353" mass="40326">MQGENADRKKRVDAYIQRIKFSEITGDGETDKRIEYLWNLALSTVYENAKLSMKYITLIKKITRNNVLFDDVCCHYCNLIYIPFYNCEIKQIVEKNAIRYRCLLCKHKKHRTLRNCQNQVKNAIPQNLDGRKVRTNPPNWDLFLINEIDKYGIKKETPGDETDDAKAQDDIQGNIPLGNVKEQEDLQGDNPVEDTPPLNNNQTDEPLNQAIPLDSMRDLFTIDYGNSICTIKKEILLPMTQNNNCGINHNLKNLNSAEKNNNAQKKRKHDGSIKCEEKSGTVKEAIKIDNLSNAQEKAVSKMPSNQNKVNSVNNVKKSNVTKVGKGIPNLGTTDNYLNFNKSKKKKKNILDIL</sequence>
<dbReference type="OMA" id="FSEITGH"/>
<evidence type="ECO:0000256" key="1">
    <source>
        <dbReference type="SAM" id="MobiDB-lite"/>
    </source>
</evidence>
<protein>
    <submittedName>
        <fullName evidence="2">Putative RNAse P</fullName>
    </submittedName>
</protein>
<dbReference type="VEuPathDB" id="PlasmoDB:PKA1H_090016700"/>
<organism evidence="2 3">
    <name type="scientific">Plasmodium knowlesi</name>
    <dbReference type="NCBI Taxonomy" id="5850"/>
    <lineage>
        <taxon>Eukaryota</taxon>
        <taxon>Sar</taxon>
        <taxon>Alveolata</taxon>
        <taxon>Apicomplexa</taxon>
        <taxon>Aconoidasida</taxon>
        <taxon>Haemosporida</taxon>
        <taxon>Plasmodiidae</taxon>
        <taxon>Plasmodium</taxon>
        <taxon>Plasmodium (Plasmodium)</taxon>
    </lineage>
</organism>
<accession>A0A1Y3DK85</accession>
<evidence type="ECO:0000313" key="2">
    <source>
        <dbReference type="EMBL" id="OTN64954.1"/>
    </source>
</evidence>
<feature type="compositionally biased region" description="Basic and acidic residues" evidence="1">
    <location>
        <begin position="155"/>
        <end position="169"/>
    </location>
</feature>
<dbReference type="Proteomes" id="UP000195012">
    <property type="component" value="Unassembled WGS sequence"/>
</dbReference>
<reference evidence="2 3" key="1">
    <citation type="submission" date="2017-05" db="EMBL/GenBank/DDBJ databases">
        <title>PacBio assembly of a Plasmodium knowlesi genome sequence with Hi-C correction and manual annotation of the SICAvar gene family.</title>
        <authorList>
            <person name="Lapp S.A."/>
            <person name="Geraldo J.A."/>
            <person name="Chien J.-T."/>
            <person name="Ay F."/>
            <person name="Pakala S.B."/>
            <person name="Batugedara G."/>
            <person name="Humphrey J.C."/>
            <person name="Debarry J.D."/>
            <person name="Le Roch K.G."/>
            <person name="Galinski M.R."/>
            <person name="Kissinger J.C."/>
        </authorList>
    </citation>
    <scope>NUCLEOTIDE SEQUENCE [LARGE SCALE GENOMIC DNA]</scope>
    <source>
        <strain evidence="3">Malayan Strain Pk1 (A+)</strain>
    </source>
</reference>
<dbReference type="OrthoDB" id="377379at2759"/>
<dbReference type="VEuPathDB" id="PlasmoDB:PKNH_0911200"/>
<feature type="region of interest" description="Disordered" evidence="1">
    <location>
        <begin position="155"/>
        <end position="208"/>
    </location>
</feature>
<proteinExistence type="predicted"/>
<dbReference type="AlphaFoldDB" id="A0A1Y3DK85"/>
<gene>
    <name evidence="2" type="ORF">PKNOH_S120129600</name>
</gene>
<feature type="compositionally biased region" description="Polar residues" evidence="1">
    <location>
        <begin position="197"/>
        <end position="206"/>
    </location>
</feature>
<evidence type="ECO:0000313" key="3">
    <source>
        <dbReference type="Proteomes" id="UP000195012"/>
    </source>
</evidence>
<dbReference type="EMBL" id="NETL01000026">
    <property type="protein sequence ID" value="OTN64954.1"/>
    <property type="molecule type" value="Genomic_DNA"/>
</dbReference>
<dbReference type="eggNOG" id="ENOG502QXQU">
    <property type="taxonomic scope" value="Eukaryota"/>
</dbReference>
<comment type="caution">
    <text evidence="2">The sequence shown here is derived from an EMBL/GenBank/DDBJ whole genome shotgun (WGS) entry which is preliminary data.</text>
</comment>
<dbReference type="VEuPathDB" id="PlasmoDB:PKNOH_S120129600"/>
<name>A0A1Y3DK85_PLAKN</name>